<accession>A0A6C0JWW9</accession>
<dbReference type="GO" id="GO:0003899">
    <property type="term" value="F:DNA-directed RNA polymerase activity"/>
    <property type="evidence" value="ECO:0007669"/>
    <property type="project" value="InterPro"/>
</dbReference>
<evidence type="ECO:0000256" key="2">
    <source>
        <dbReference type="ARBA" id="ARBA00023163"/>
    </source>
</evidence>
<dbReference type="GO" id="GO:0006360">
    <property type="term" value="P:transcription by RNA polymerase I"/>
    <property type="evidence" value="ECO:0007669"/>
    <property type="project" value="TreeGrafter"/>
</dbReference>
<dbReference type="PANTHER" id="PTHR47227">
    <property type="entry name" value="DNA-DIRECTED RNA POLYMERASE SUBUNIT K"/>
    <property type="match status" value="1"/>
</dbReference>
<proteinExistence type="predicted"/>
<dbReference type="GO" id="GO:0006366">
    <property type="term" value="P:transcription by RNA polymerase II"/>
    <property type="evidence" value="ECO:0007669"/>
    <property type="project" value="TreeGrafter"/>
</dbReference>
<dbReference type="GO" id="GO:0003677">
    <property type="term" value="F:DNA binding"/>
    <property type="evidence" value="ECO:0007669"/>
    <property type="project" value="InterPro"/>
</dbReference>
<keyword evidence="1" id="KW-0240">DNA-directed RNA polymerase</keyword>
<organism evidence="3">
    <name type="scientific">viral metagenome</name>
    <dbReference type="NCBI Taxonomy" id="1070528"/>
    <lineage>
        <taxon>unclassified sequences</taxon>
        <taxon>metagenomes</taxon>
        <taxon>organismal metagenomes</taxon>
    </lineage>
</organism>
<dbReference type="EMBL" id="MN740737">
    <property type="protein sequence ID" value="QHU09421.1"/>
    <property type="molecule type" value="Genomic_DNA"/>
</dbReference>
<dbReference type="GO" id="GO:0042797">
    <property type="term" value="P:tRNA transcription by RNA polymerase III"/>
    <property type="evidence" value="ECO:0007669"/>
    <property type="project" value="TreeGrafter"/>
</dbReference>
<keyword evidence="2" id="KW-0804">Transcription</keyword>
<name>A0A6C0JWW9_9ZZZZ</name>
<evidence type="ECO:0000256" key="1">
    <source>
        <dbReference type="ARBA" id="ARBA00022478"/>
    </source>
</evidence>
<sequence>MDNADDNAGAGYDDVGDLEDNLAVIEEAVVPVSTAEPATAGNAGDPLEGLYKFHPETILDFTEKIMPLVALQQIPPTPDQQDKFHKSQPFLSVYERTKILGFRANQLAQGARSYLKPVPDHITSTLEIAKLELNQRLLPFIIKRPIPDGSFEYWRLTDLMIL</sequence>
<dbReference type="PANTHER" id="PTHR47227:SF5">
    <property type="entry name" value="DNA-DIRECTED RNA POLYMERASES I, II, AND III SUBUNIT RPABC2"/>
    <property type="match status" value="1"/>
</dbReference>
<dbReference type="AlphaFoldDB" id="A0A6C0JWW9"/>
<reference evidence="3" key="1">
    <citation type="journal article" date="2020" name="Nature">
        <title>Giant virus diversity and host interactions through global metagenomics.</title>
        <authorList>
            <person name="Schulz F."/>
            <person name="Roux S."/>
            <person name="Paez-Espino D."/>
            <person name="Jungbluth S."/>
            <person name="Walsh D.A."/>
            <person name="Denef V.J."/>
            <person name="McMahon K.D."/>
            <person name="Konstantinidis K.T."/>
            <person name="Eloe-Fadrosh E.A."/>
            <person name="Kyrpides N.C."/>
            <person name="Woyke T."/>
        </authorList>
    </citation>
    <scope>NUCLEOTIDE SEQUENCE</scope>
    <source>
        <strain evidence="3">GVMAG-S-1101164-105</strain>
    </source>
</reference>
<dbReference type="InterPro" id="IPR036161">
    <property type="entry name" value="RPB6/omega-like_sf"/>
</dbReference>
<dbReference type="GO" id="GO:0000428">
    <property type="term" value="C:DNA-directed RNA polymerase complex"/>
    <property type="evidence" value="ECO:0007669"/>
    <property type="project" value="UniProtKB-KW"/>
</dbReference>
<dbReference type="SUPFAM" id="SSF63562">
    <property type="entry name" value="RPB6/omega subunit-like"/>
    <property type="match status" value="1"/>
</dbReference>
<dbReference type="Gene3D" id="3.90.940.10">
    <property type="match status" value="1"/>
</dbReference>
<protein>
    <submittedName>
        <fullName evidence="3">Uncharacterized protein</fullName>
    </submittedName>
</protein>
<evidence type="ECO:0000313" key="3">
    <source>
        <dbReference type="EMBL" id="QHU09421.1"/>
    </source>
</evidence>